<evidence type="ECO:0000313" key="1">
    <source>
        <dbReference type="EMBL" id="MDD9207764.1"/>
    </source>
</evidence>
<evidence type="ECO:0000313" key="2">
    <source>
        <dbReference type="Proteomes" id="UP001165561"/>
    </source>
</evidence>
<gene>
    <name evidence="1" type="ORF">PU560_15010</name>
</gene>
<dbReference type="EMBL" id="JARACI010001152">
    <property type="protein sequence ID" value="MDD9207764.1"/>
    <property type="molecule type" value="Genomic_DNA"/>
</dbReference>
<organism evidence="1 2">
    <name type="scientific">Georgenia halotolerans</name>
    <dbReference type="NCBI Taxonomy" id="3028317"/>
    <lineage>
        <taxon>Bacteria</taxon>
        <taxon>Bacillati</taxon>
        <taxon>Actinomycetota</taxon>
        <taxon>Actinomycetes</taxon>
        <taxon>Micrococcales</taxon>
        <taxon>Bogoriellaceae</taxon>
        <taxon>Georgenia</taxon>
    </lineage>
</organism>
<dbReference type="Proteomes" id="UP001165561">
    <property type="component" value="Unassembled WGS sequence"/>
</dbReference>
<accession>A0ABT5U0I9</accession>
<evidence type="ECO:0008006" key="3">
    <source>
        <dbReference type="Google" id="ProtNLM"/>
    </source>
</evidence>
<name>A0ABT5U0I9_9MICO</name>
<proteinExistence type="predicted"/>
<sequence>MVEPAVLGLQDGTGAYLLGLARQAAADAGRTIAGAVTQRWEGSAGADYDREVRALAGAVGQLEADLVAAGELARRVAGAHHAALQGRG</sequence>
<keyword evidence="2" id="KW-1185">Reference proteome</keyword>
<comment type="caution">
    <text evidence="1">The sequence shown here is derived from an EMBL/GenBank/DDBJ whole genome shotgun (WGS) entry which is preliminary data.</text>
</comment>
<protein>
    <recommendedName>
        <fullName evidence="3">WXG100 family type VII secretion target</fullName>
    </recommendedName>
</protein>
<reference evidence="1" key="1">
    <citation type="submission" date="2023-02" db="EMBL/GenBank/DDBJ databases">
        <title>Georgenia sp.10Sc9-8, isolated from a soil sample collected from the Taklamakan desert.</title>
        <authorList>
            <person name="Liu S."/>
        </authorList>
    </citation>
    <scope>NUCLEOTIDE SEQUENCE</scope>
    <source>
        <strain evidence="1">10Sc9-8</strain>
    </source>
</reference>